<keyword evidence="3" id="KW-1185">Reference proteome</keyword>
<evidence type="ECO:0000256" key="1">
    <source>
        <dbReference type="SAM" id="MobiDB-lite"/>
    </source>
</evidence>
<dbReference type="Proteomes" id="UP001066276">
    <property type="component" value="Chromosome 2_2"/>
</dbReference>
<evidence type="ECO:0000313" key="2">
    <source>
        <dbReference type="EMBL" id="KAJ1191339.1"/>
    </source>
</evidence>
<organism evidence="2 3">
    <name type="scientific">Pleurodeles waltl</name>
    <name type="common">Iberian ribbed newt</name>
    <dbReference type="NCBI Taxonomy" id="8319"/>
    <lineage>
        <taxon>Eukaryota</taxon>
        <taxon>Metazoa</taxon>
        <taxon>Chordata</taxon>
        <taxon>Craniata</taxon>
        <taxon>Vertebrata</taxon>
        <taxon>Euteleostomi</taxon>
        <taxon>Amphibia</taxon>
        <taxon>Batrachia</taxon>
        <taxon>Caudata</taxon>
        <taxon>Salamandroidea</taxon>
        <taxon>Salamandridae</taxon>
        <taxon>Pleurodelinae</taxon>
        <taxon>Pleurodeles</taxon>
    </lineage>
</organism>
<protein>
    <submittedName>
        <fullName evidence="2">Uncharacterized protein</fullName>
    </submittedName>
</protein>
<dbReference type="EMBL" id="JANPWB010000004">
    <property type="protein sequence ID" value="KAJ1191339.1"/>
    <property type="molecule type" value="Genomic_DNA"/>
</dbReference>
<feature type="region of interest" description="Disordered" evidence="1">
    <location>
        <begin position="206"/>
        <end position="283"/>
    </location>
</feature>
<feature type="compositionally biased region" description="Low complexity" evidence="1">
    <location>
        <begin position="235"/>
        <end position="246"/>
    </location>
</feature>
<evidence type="ECO:0000313" key="3">
    <source>
        <dbReference type="Proteomes" id="UP001066276"/>
    </source>
</evidence>
<accession>A0AAV7USD6</accession>
<name>A0AAV7USD6_PLEWA</name>
<proteinExistence type="predicted"/>
<sequence length="283" mass="30946">MKRRRHNAEASSFHTAFKMCRSSTGSLSTGQARPWRRRHNAEASSFHTAFKMCRSSTGSLSTGQARPWTIDETIHVNAVGAGSCRPRRKEHGIRVCSGSHRFCSVSDRILRAGFTENAEDAEDVNSQVCYVAKKASPDPEEVPRRVCRREPVDPRLASEEEACWGGGVALLRYRAQLDGSGEDQLGGPWRPFQYFGFPVPGGEIRRSAGGPTTRDEDRGIAGGVEPCLRNPRRSGLTAEETTGLTGRAPRSPMLTGDAVPPCRHPSTGTLRFSSPSPLVKNKK</sequence>
<feature type="compositionally biased region" description="Polar residues" evidence="1">
    <location>
        <begin position="266"/>
        <end position="276"/>
    </location>
</feature>
<gene>
    <name evidence="2" type="ORF">NDU88_000655</name>
</gene>
<reference evidence="2" key="1">
    <citation type="journal article" date="2022" name="bioRxiv">
        <title>Sequencing and chromosome-scale assembly of the giantPleurodeles waltlgenome.</title>
        <authorList>
            <person name="Brown T."/>
            <person name="Elewa A."/>
            <person name="Iarovenko S."/>
            <person name="Subramanian E."/>
            <person name="Araus A.J."/>
            <person name="Petzold A."/>
            <person name="Susuki M."/>
            <person name="Suzuki K.-i.T."/>
            <person name="Hayashi T."/>
            <person name="Toyoda A."/>
            <person name="Oliveira C."/>
            <person name="Osipova E."/>
            <person name="Leigh N.D."/>
            <person name="Simon A."/>
            <person name="Yun M.H."/>
        </authorList>
    </citation>
    <scope>NUCLEOTIDE SEQUENCE</scope>
    <source>
        <strain evidence="2">20211129_DDA</strain>
        <tissue evidence="2">Liver</tissue>
    </source>
</reference>
<dbReference type="AlphaFoldDB" id="A0AAV7USD6"/>
<comment type="caution">
    <text evidence="2">The sequence shown here is derived from an EMBL/GenBank/DDBJ whole genome shotgun (WGS) entry which is preliminary data.</text>
</comment>